<gene>
    <name evidence="6" type="ORF">PMAYCL1PPCAC_03394</name>
</gene>
<evidence type="ECO:0000256" key="3">
    <source>
        <dbReference type="ARBA" id="ARBA00022833"/>
    </source>
</evidence>
<dbReference type="Proteomes" id="UP001328107">
    <property type="component" value="Unassembled WGS sequence"/>
</dbReference>
<dbReference type="InterPro" id="IPR050869">
    <property type="entry name" value="H3K4_H4K5_MeTrfase"/>
</dbReference>
<dbReference type="PANTHER" id="PTHR12197:SF300">
    <property type="entry name" value="HISTONE-LYSINE N-METHYLTRANSFERASE SET-18"/>
    <property type="match status" value="1"/>
</dbReference>
<keyword evidence="2 4" id="KW-0863">Zinc-finger</keyword>
<dbReference type="Gene3D" id="1.25.40.10">
    <property type="entry name" value="Tetratricopeptide repeat domain"/>
    <property type="match status" value="1"/>
</dbReference>
<dbReference type="SUPFAM" id="SSF144232">
    <property type="entry name" value="HIT/MYND zinc finger-like"/>
    <property type="match status" value="1"/>
</dbReference>
<reference evidence="7" key="1">
    <citation type="submission" date="2022-10" db="EMBL/GenBank/DDBJ databases">
        <title>Genome assembly of Pristionchus species.</title>
        <authorList>
            <person name="Yoshida K."/>
            <person name="Sommer R.J."/>
        </authorList>
    </citation>
    <scope>NUCLEOTIDE SEQUENCE [LARGE SCALE GENOMIC DNA]</scope>
    <source>
        <strain evidence="7">RS5460</strain>
    </source>
</reference>
<dbReference type="Pfam" id="PF01753">
    <property type="entry name" value="zf-MYND"/>
    <property type="match status" value="1"/>
</dbReference>
<evidence type="ECO:0000313" key="6">
    <source>
        <dbReference type="EMBL" id="GMR33199.1"/>
    </source>
</evidence>
<dbReference type="AlphaFoldDB" id="A0AAN5C8W5"/>
<dbReference type="PROSITE" id="PS01360">
    <property type="entry name" value="ZF_MYND_1"/>
    <property type="match status" value="1"/>
</dbReference>
<comment type="caution">
    <text evidence="6">The sequence shown here is derived from an EMBL/GenBank/DDBJ whole genome shotgun (WGS) entry which is preliminary data.</text>
</comment>
<name>A0AAN5C8W5_9BILA</name>
<dbReference type="GO" id="GO:0008270">
    <property type="term" value="F:zinc ion binding"/>
    <property type="evidence" value="ECO:0007669"/>
    <property type="project" value="UniProtKB-KW"/>
</dbReference>
<dbReference type="Gene3D" id="6.10.140.2220">
    <property type="match status" value="1"/>
</dbReference>
<keyword evidence="3" id="KW-0862">Zinc</keyword>
<protein>
    <recommendedName>
        <fullName evidence="5">MYND-type domain-containing protein</fullName>
    </recommendedName>
</protein>
<dbReference type="PANTHER" id="PTHR12197">
    <property type="entry name" value="HISTONE-LYSINE N-METHYLTRANSFERASE SMYD"/>
    <property type="match status" value="1"/>
</dbReference>
<dbReference type="InterPro" id="IPR002893">
    <property type="entry name" value="Znf_MYND"/>
</dbReference>
<evidence type="ECO:0000256" key="4">
    <source>
        <dbReference type="PROSITE-ProRule" id="PRU00134"/>
    </source>
</evidence>
<evidence type="ECO:0000256" key="2">
    <source>
        <dbReference type="ARBA" id="ARBA00022771"/>
    </source>
</evidence>
<keyword evidence="7" id="KW-1185">Reference proteome</keyword>
<proteinExistence type="predicted"/>
<dbReference type="EMBL" id="BTRK01000001">
    <property type="protein sequence ID" value="GMR33199.1"/>
    <property type="molecule type" value="Genomic_DNA"/>
</dbReference>
<keyword evidence="1" id="KW-0479">Metal-binding</keyword>
<dbReference type="PROSITE" id="PS50865">
    <property type="entry name" value="ZF_MYND_2"/>
    <property type="match status" value="1"/>
</dbReference>
<dbReference type="InterPro" id="IPR011990">
    <property type="entry name" value="TPR-like_helical_dom_sf"/>
</dbReference>
<organism evidence="6 7">
    <name type="scientific">Pristionchus mayeri</name>
    <dbReference type="NCBI Taxonomy" id="1317129"/>
    <lineage>
        <taxon>Eukaryota</taxon>
        <taxon>Metazoa</taxon>
        <taxon>Ecdysozoa</taxon>
        <taxon>Nematoda</taxon>
        <taxon>Chromadorea</taxon>
        <taxon>Rhabditida</taxon>
        <taxon>Rhabditina</taxon>
        <taxon>Diplogasteromorpha</taxon>
        <taxon>Diplogasteroidea</taxon>
        <taxon>Neodiplogasteridae</taxon>
        <taxon>Pristionchus</taxon>
    </lineage>
</organism>
<evidence type="ECO:0000313" key="7">
    <source>
        <dbReference type="Proteomes" id="UP001328107"/>
    </source>
</evidence>
<evidence type="ECO:0000256" key="1">
    <source>
        <dbReference type="ARBA" id="ARBA00022723"/>
    </source>
</evidence>
<dbReference type="Gene3D" id="2.170.270.10">
    <property type="entry name" value="SET domain"/>
    <property type="match status" value="1"/>
</dbReference>
<sequence length="476" mass="54511">MVANLPALAPTKYKIYDSPFAHQLINPLVDSYCSYCLRQPEEGKLMTCGGCRFSKYCDAACQKKGWSAHKHECKRLKKVFPNLPWTEVLFLSKIIDRVIFLSEKSDEHGWEKERTFESLMSHKEDIEKDTLKMEHFEKVLGKMAAFRKEEMVSREVFFNIFCKTSINSHSIHSNAGVEIGMAIDLGISKYNHSCRPTCAMVFDGIRVFLRPLVPDIRIEDLDKCFISYVDVGRSRYRRRIDLKAKWYFDCQCSRCSDPEDNRLTALSCPREGCDGMIITAEDDEPMDIACGECGLVCEEERVRKGQELMKRLPPSFDPKCPVETVQQLLESATPLLHPSNVYVTRLQTALLHLKGELDASLPALHKSIYDNYKVCFPKADRHVAYSLLNVVKSLIKEGNRKEAVLYAYEAMTILEVCLGLEHPYYLQSLALWTFLQNESPKSDDELIAFTKYGDNKPVDISKLLEVTTPKFQSITM</sequence>
<evidence type="ECO:0000259" key="5">
    <source>
        <dbReference type="PROSITE" id="PS50865"/>
    </source>
</evidence>
<feature type="domain" description="MYND-type" evidence="5">
    <location>
        <begin position="33"/>
        <end position="73"/>
    </location>
</feature>
<dbReference type="SUPFAM" id="SSF82199">
    <property type="entry name" value="SET domain"/>
    <property type="match status" value="1"/>
</dbReference>
<dbReference type="GO" id="GO:0005634">
    <property type="term" value="C:nucleus"/>
    <property type="evidence" value="ECO:0007669"/>
    <property type="project" value="TreeGrafter"/>
</dbReference>
<accession>A0AAN5C8W5</accession>
<dbReference type="InterPro" id="IPR046341">
    <property type="entry name" value="SET_dom_sf"/>
</dbReference>